<gene>
    <name evidence="1" type="ORF">LCGC14_0335120</name>
</gene>
<organism evidence="1">
    <name type="scientific">marine sediment metagenome</name>
    <dbReference type="NCBI Taxonomy" id="412755"/>
    <lineage>
        <taxon>unclassified sequences</taxon>
        <taxon>metagenomes</taxon>
        <taxon>ecological metagenomes</taxon>
    </lineage>
</organism>
<name>A0A0F9TL40_9ZZZZ</name>
<accession>A0A0F9TL40</accession>
<dbReference type="AlphaFoldDB" id="A0A0F9TL40"/>
<sequence length="53" mass="6086">MREEDEAQLARYREAGDTRMVAHMEKGLAKNDFGVDPVYERTGRSVLSREEGQ</sequence>
<reference evidence="1" key="1">
    <citation type="journal article" date="2015" name="Nature">
        <title>Complex archaea that bridge the gap between prokaryotes and eukaryotes.</title>
        <authorList>
            <person name="Spang A."/>
            <person name="Saw J.H."/>
            <person name="Jorgensen S.L."/>
            <person name="Zaremba-Niedzwiedzka K."/>
            <person name="Martijn J."/>
            <person name="Lind A.E."/>
            <person name="van Eijk R."/>
            <person name="Schleper C."/>
            <person name="Guy L."/>
            <person name="Ettema T.J."/>
        </authorList>
    </citation>
    <scope>NUCLEOTIDE SEQUENCE</scope>
</reference>
<evidence type="ECO:0000313" key="1">
    <source>
        <dbReference type="EMBL" id="KKN80004.1"/>
    </source>
</evidence>
<protein>
    <submittedName>
        <fullName evidence="1">Uncharacterized protein</fullName>
    </submittedName>
</protein>
<proteinExistence type="predicted"/>
<comment type="caution">
    <text evidence="1">The sequence shown here is derived from an EMBL/GenBank/DDBJ whole genome shotgun (WGS) entry which is preliminary data.</text>
</comment>
<dbReference type="EMBL" id="LAZR01000239">
    <property type="protein sequence ID" value="KKN80004.1"/>
    <property type="molecule type" value="Genomic_DNA"/>
</dbReference>